<feature type="region of interest" description="Disordered" evidence="1">
    <location>
        <begin position="47"/>
        <end position="83"/>
    </location>
</feature>
<evidence type="ECO:0000256" key="1">
    <source>
        <dbReference type="SAM" id="MobiDB-lite"/>
    </source>
</evidence>
<evidence type="ECO:0000313" key="4">
    <source>
        <dbReference type="Proteomes" id="UP000037460"/>
    </source>
</evidence>
<accession>A0A0M0JW62</accession>
<dbReference type="AlphaFoldDB" id="A0A0M0JW62"/>
<dbReference type="OrthoDB" id="6077599at2759"/>
<protein>
    <submittedName>
        <fullName evidence="3">Uncharacterized protein</fullName>
    </submittedName>
</protein>
<keyword evidence="4" id="KW-1185">Reference proteome</keyword>
<evidence type="ECO:0000313" key="3">
    <source>
        <dbReference type="EMBL" id="KOO30819.1"/>
    </source>
</evidence>
<organism evidence="3 4">
    <name type="scientific">Chrysochromulina tobinii</name>
    <dbReference type="NCBI Taxonomy" id="1460289"/>
    <lineage>
        <taxon>Eukaryota</taxon>
        <taxon>Haptista</taxon>
        <taxon>Haptophyta</taxon>
        <taxon>Prymnesiophyceae</taxon>
        <taxon>Prymnesiales</taxon>
        <taxon>Chrysochromulinaceae</taxon>
        <taxon>Chrysochromulina</taxon>
    </lineage>
</organism>
<sequence>MIKRAQRSELTHVEREELVYRGGTDLQGRPSLILVASRIHAACGSELEAAEGTPRARVEERRTERRTATALERRSERRLATAQGAADIEVADAAAIARTQGQL</sequence>
<comment type="caution">
    <text evidence="3">The sequence shown here is derived from an EMBL/GenBank/DDBJ whole genome shotgun (WGS) entry which is preliminary data.</text>
</comment>
<reference evidence="4" key="2">
    <citation type="journal article" date="2015" name="PLoS Genet.">
        <title>Genome Sequence and Transcriptome Analyses of Chrysochromulina tobin: Metabolic Tools for Enhanced Algal Fitness in the Prominent Order Prymnesiales (Haptophyceae).</title>
        <authorList>
            <person name="Hovde B.T."/>
            <person name="Deodato C.R."/>
            <person name="Hunsperger H.M."/>
            <person name="Ryken S.A."/>
            <person name="Yost W."/>
            <person name="Jha R.K."/>
            <person name="Patterson J."/>
            <person name="Monnat R.J. Jr."/>
            <person name="Barlow S.B."/>
            <person name="Starkenburg S.R."/>
            <person name="Cattolico R.A."/>
        </authorList>
    </citation>
    <scope>NUCLEOTIDE SEQUENCE</scope>
    <source>
        <strain evidence="4">CCMP291</strain>
    </source>
</reference>
<evidence type="ECO:0000313" key="2">
    <source>
        <dbReference type="EMBL" id="KOO24268.1"/>
    </source>
</evidence>
<dbReference type="EMBL" id="JWZX01003110">
    <property type="protein sequence ID" value="KOO24268.1"/>
    <property type="molecule type" value="Genomic_DNA"/>
</dbReference>
<feature type="compositionally biased region" description="Basic and acidic residues" evidence="1">
    <location>
        <begin position="54"/>
        <end position="79"/>
    </location>
</feature>
<proteinExistence type="predicted"/>
<gene>
    <name evidence="2" type="ORF">Ctob_006085</name>
    <name evidence="3" type="ORF">Ctob_013189</name>
</gene>
<name>A0A0M0JW62_9EUKA</name>
<dbReference type="EMBL" id="JWZX01002155">
    <property type="protein sequence ID" value="KOO30819.1"/>
    <property type="molecule type" value="Genomic_DNA"/>
</dbReference>
<reference evidence="3" key="1">
    <citation type="submission" date="2014-12" db="EMBL/GenBank/DDBJ databases">
        <title>Draft genome of the oleaginous, mixotrophic haptophyte, Chrysochromulina tobin.</title>
        <authorList>
            <person name="Hovde B.T."/>
            <person name="Starkenburg S.R."/>
            <person name="Cattolico R.A."/>
        </authorList>
    </citation>
    <scope>NUCLEOTIDE SEQUENCE</scope>
    <source>
        <strain evidence="3">CCMP291</strain>
    </source>
</reference>
<dbReference type="Proteomes" id="UP000037460">
    <property type="component" value="Unassembled WGS sequence"/>
</dbReference>